<dbReference type="SUPFAM" id="SSF160148">
    <property type="entry name" value="CPE0013-like"/>
    <property type="match status" value="1"/>
</dbReference>
<dbReference type="Gene3D" id="3.10.530.10">
    <property type="entry name" value="CPE0013-like"/>
    <property type="match status" value="1"/>
</dbReference>
<dbReference type="Proteomes" id="UP000886883">
    <property type="component" value="Unassembled WGS sequence"/>
</dbReference>
<dbReference type="InterPro" id="IPR012460">
    <property type="entry name" value="DUF1667"/>
</dbReference>
<dbReference type="PANTHER" id="PTHR39450:SF1">
    <property type="entry name" value="DUF1667 DOMAIN-CONTAINING PROTEIN"/>
    <property type="match status" value="1"/>
</dbReference>
<dbReference type="Pfam" id="PF07892">
    <property type="entry name" value="DUF1667"/>
    <property type="match status" value="1"/>
</dbReference>
<reference evidence="1" key="1">
    <citation type="journal article" date="2021" name="PeerJ">
        <title>Extensive microbial diversity within the chicken gut microbiome revealed by metagenomics and culture.</title>
        <authorList>
            <person name="Gilroy R."/>
            <person name="Ravi A."/>
            <person name="Getino M."/>
            <person name="Pursley I."/>
            <person name="Horton D.L."/>
            <person name="Alikhan N.F."/>
            <person name="Baker D."/>
            <person name="Gharbi K."/>
            <person name="Hall N."/>
            <person name="Watson M."/>
            <person name="Adriaenssens E.M."/>
            <person name="Foster-Nyarko E."/>
            <person name="Jarju S."/>
            <person name="Secka A."/>
            <person name="Antonio M."/>
            <person name="Oren A."/>
            <person name="Chaudhuri R.R."/>
            <person name="La Ragione R."/>
            <person name="Hildebrand F."/>
            <person name="Pallen M.J."/>
        </authorList>
    </citation>
    <scope>NUCLEOTIDE SEQUENCE</scope>
    <source>
        <strain evidence="1">USAMLcec3-2134</strain>
    </source>
</reference>
<organism evidence="1 2">
    <name type="scientific">Candidatus Eisenbergiella merdigallinarum</name>
    <dbReference type="NCBI Taxonomy" id="2838552"/>
    <lineage>
        <taxon>Bacteria</taxon>
        <taxon>Bacillati</taxon>
        <taxon>Bacillota</taxon>
        <taxon>Clostridia</taxon>
        <taxon>Lachnospirales</taxon>
        <taxon>Lachnospiraceae</taxon>
        <taxon>Eisenbergiella</taxon>
    </lineage>
</organism>
<name>A0A9D2MTZ4_9FIRM</name>
<sequence length="122" mass="12867">MIREITCICCPLGCRLSVDEEHPEKVSGNGCPRGAQYGKNEVADPRRTVTASVAVEGGELPAVSVKTSRDVPKGRIFACMDAIHALRVFAPVKAGDVLLTDCAGTGADLVATKTVEKRGQDL</sequence>
<accession>A0A9D2MTZ4</accession>
<proteinExistence type="predicted"/>
<protein>
    <submittedName>
        <fullName evidence="1">DUF1667 domain-containing protein</fullName>
    </submittedName>
</protein>
<dbReference type="AlphaFoldDB" id="A0A9D2MTZ4"/>
<evidence type="ECO:0000313" key="2">
    <source>
        <dbReference type="Proteomes" id="UP000886883"/>
    </source>
</evidence>
<gene>
    <name evidence="1" type="ORF">H9763_11395</name>
</gene>
<dbReference type="EMBL" id="DWXE01000043">
    <property type="protein sequence ID" value="HJB92052.1"/>
    <property type="molecule type" value="Genomic_DNA"/>
</dbReference>
<evidence type="ECO:0000313" key="1">
    <source>
        <dbReference type="EMBL" id="HJB92052.1"/>
    </source>
</evidence>
<reference evidence="1" key="2">
    <citation type="submission" date="2021-04" db="EMBL/GenBank/DDBJ databases">
        <authorList>
            <person name="Gilroy R."/>
        </authorList>
    </citation>
    <scope>NUCLEOTIDE SEQUENCE</scope>
    <source>
        <strain evidence="1">USAMLcec3-2134</strain>
    </source>
</reference>
<dbReference type="InterPro" id="IPR036593">
    <property type="entry name" value="CPE0013-like_sf"/>
</dbReference>
<comment type="caution">
    <text evidence="1">The sequence shown here is derived from an EMBL/GenBank/DDBJ whole genome shotgun (WGS) entry which is preliminary data.</text>
</comment>
<dbReference type="PANTHER" id="PTHR39450">
    <property type="entry name" value="MOLYBDOPTERIN OXIDOREDUCTASE, 4FE-4S CLUSTER-BINDING SUBUNIT"/>
    <property type="match status" value="1"/>
</dbReference>